<accession>A0AAP7L302</accession>
<dbReference type="PROSITE" id="PS51257">
    <property type="entry name" value="PROKAR_LIPOPROTEIN"/>
    <property type="match status" value="1"/>
</dbReference>
<gene>
    <name evidence="1" type="ORF">BBB52_07325</name>
</gene>
<dbReference type="EMBL" id="MAQE01000014">
    <property type="protein sequence ID" value="OBY51403.1"/>
    <property type="molecule type" value="Genomic_DNA"/>
</dbReference>
<dbReference type="Proteomes" id="UP000092746">
    <property type="component" value="Unassembled WGS sequence"/>
</dbReference>
<evidence type="ECO:0000313" key="1">
    <source>
        <dbReference type="EMBL" id="OBY51403.1"/>
    </source>
</evidence>
<comment type="caution">
    <text evidence="1">The sequence shown here is derived from an EMBL/GenBank/DDBJ whole genome shotgun (WGS) entry which is preliminary data.</text>
</comment>
<proteinExistence type="predicted"/>
<evidence type="ECO:0000313" key="2">
    <source>
        <dbReference type="Proteomes" id="UP000092746"/>
    </source>
</evidence>
<name>A0AAP7L302_AGGAP</name>
<reference evidence="1 2" key="1">
    <citation type="submission" date="2016-06" db="EMBL/GenBank/DDBJ databases">
        <title>Simultaneous identification of Haemophilus influenzae and Haemophilus haemolyticus using TaqMan real-time PCR.</title>
        <authorList>
            <person name="Price E.P."/>
            <person name="Sarovich D.S."/>
            <person name="Harris T."/>
            <person name="Spargo J.C."/>
            <person name="Nosworthy E."/>
            <person name="Beissbarth J."/>
            <person name="Smith-Vaughan H."/>
        </authorList>
    </citation>
    <scope>NUCLEOTIDE SEQUENCE [LARGE SCALE GENOMIC DNA]</scope>
    <source>
        <strain evidence="1 2">ATCC 7901</strain>
    </source>
</reference>
<dbReference type="AlphaFoldDB" id="A0AAP7L302"/>
<sequence length="118" mass="13824">MRKFVVFNICPFLISCLPIEPPPTTGYFLHNQCPYDIEYHTYTPNLKSSEQGYINNKLTIPSGDRKSFLFYSNYSPNEKEYTEFKFIKGNIEVPYNKIIDETSNVKRIYITTCPNDKS</sequence>
<dbReference type="RefSeq" id="WP_065295490.1">
    <property type="nucleotide sequence ID" value="NZ_CAUUMV010000007.1"/>
</dbReference>
<organism evidence="1 2">
    <name type="scientific">Aggregatibacter aphrophilus</name>
    <name type="common">Haemophilus aphrophilus</name>
    <dbReference type="NCBI Taxonomy" id="732"/>
    <lineage>
        <taxon>Bacteria</taxon>
        <taxon>Pseudomonadati</taxon>
        <taxon>Pseudomonadota</taxon>
        <taxon>Gammaproteobacteria</taxon>
        <taxon>Pasteurellales</taxon>
        <taxon>Pasteurellaceae</taxon>
        <taxon>Aggregatibacter</taxon>
    </lineage>
</organism>
<protein>
    <recommendedName>
        <fullName evidence="3">Lipoprotein</fullName>
    </recommendedName>
</protein>
<evidence type="ECO:0008006" key="3">
    <source>
        <dbReference type="Google" id="ProtNLM"/>
    </source>
</evidence>